<dbReference type="Pfam" id="PF07883">
    <property type="entry name" value="Cupin_2"/>
    <property type="match status" value="1"/>
</dbReference>
<protein>
    <submittedName>
        <fullName evidence="3">Transcriptional regulator</fullName>
    </submittedName>
</protein>
<accession>A0A2K9NIP2</accession>
<dbReference type="Proteomes" id="UP000234752">
    <property type="component" value="Chromosome eg_2"/>
</dbReference>
<reference evidence="3 4" key="1">
    <citation type="submission" date="2017-12" db="EMBL/GenBank/DDBJ databases">
        <title>Genomes of bacteria within cyanobacterial aggregates.</title>
        <authorList>
            <person name="Cai H."/>
        </authorList>
    </citation>
    <scope>NUCLEOTIDE SEQUENCE [LARGE SCALE GENOMIC DNA]</scope>
    <source>
        <strain evidence="3 4">TH16</strain>
    </source>
</reference>
<proteinExistence type="predicted"/>
<dbReference type="KEGG" id="ncb:C0V82_20015"/>
<dbReference type="Pfam" id="PF01381">
    <property type="entry name" value="HTH_3"/>
    <property type="match status" value="1"/>
</dbReference>
<dbReference type="Gene3D" id="1.10.260.40">
    <property type="entry name" value="lambda repressor-like DNA-binding domains"/>
    <property type="match status" value="1"/>
</dbReference>
<dbReference type="Gene3D" id="2.60.120.10">
    <property type="entry name" value="Jelly Rolls"/>
    <property type="match status" value="1"/>
</dbReference>
<dbReference type="CDD" id="cd02209">
    <property type="entry name" value="cupin_XRE_C"/>
    <property type="match status" value="1"/>
</dbReference>
<dbReference type="InterPro" id="IPR010982">
    <property type="entry name" value="Lambda_DNA-bd_dom_sf"/>
</dbReference>
<dbReference type="SUPFAM" id="SSF51182">
    <property type="entry name" value="RmlC-like cupins"/>
    <property type="match status" value="1"/>
</dbReference>
<sequence length="202" mass="21697">MLDDALEAVKPDTSADELGELIGANLKRIRTKRGLSLEALAKAAGVSRAMIGQIETGRSMPTIGLLWKITSALDIPFSTLMGGGERANLRVMRAADAKLLTSKDGSFTSRALFPFEGDRKTEFYELVVKPRSLEKASAHAPGTVENIVVTKGRIEISVGTEHVALDAGDATWFNADLPHSYANPGDEEAVMYMVITYAQSVG</sequence>
<dbReference type="InterPro" id="IPR013096">
    <property type="entry name" value="Cupin_2"/>
</dbReference>
<gene>
    <name evidence="3" type="ORF">C0V82_20015</name>
</gene>
<evidence type="ECO:0000313" key="4">
    <source>
        <dbReference type="Proteomes" id="UP000234752"/>
    </source>
</evidence>
<organism evidence="3 4">
    <name type="scientific">Niveispirillum cyanobacteriorum</name>
    <dbReference type="NCBI Taxonomy" id="1612173"/>
    <lineage>
        <taxon>Bacteria</taxon>
        <taxon>Pseudomonadati</taxon>
        <taxon>Pseudomonadota</taxon>
        <taxon>Alphaproteobacteria</taxon>
        <taxon>Rhodospirillales</taxon>
        <taxon>Azospirillaceae</taxon>
        <taxon>Niveispirillum</taxon>
    </lineage>
</organism>
<dbReference type="InterPro" id="IPR011051">
    <property type="entry name" value="RmlC_Cupin_sf"/>
</dbReference>
<dbReference type="GO" id="GO:0003677">
    <property type="term" value="F:DNA binding"/>
    <property type="evidence" value="ECO:0007669"/>
    <property type="project" value="UniProtKB-KW"/>
</dbReference>
<dbReference type="SMART" id="SM00530">
    <property type="entry name" value="HTH_XRE"/>
    <property type="match status" value="1"/>
</dbReference>
<dbReference type="AlphaFoldDB" id="A0A2K9NIP2"/>
<keyword evidence="4" id="KW-1185">Reference proteome</keyword>
<dbReference type="GO" id="GO:0005829">
    <property type="term" value="C:cytosol"/>
    <property type="evidence" value="ECO:0007669"/>
    <property type="project" value="TreeGrafter"/>
</dbReference>
<dbReference type="InterPro" id="IPR014710">
    <property type="entry name" value="RmlC-like_jellyroll"/>
</dbReference>
<dbReference type="PANTHER" id="PTHR46797:SF1">
    <property type="entry name" value="METHYLPHOSPHONATE SYNTHASE"/>
    <property type="match status" value="1"/>
</dbReference>
<feature type="domain" description="HTH cro/C1-type" evidence="2">
    <location>
        <begin position="26"/>
        <end position="80"/>
    </location>
</feature>
<evidence type="ECO:0000259" key="2">
    <source>
        <dbReference type="PROSITE" id="PS50943"/>
    </source>
</evidence>
<keyword evidence="1" id="KW-0238">DNA-binding</keyword>
<evidence type="ECO:0000313" key="3">
    <source>
        <dbReference type="EMBL" id="AUN32911.1"/>
    </source>
</evidence>
<name>A0A2K9NIP2_9PROT</name>
<dbReference type="PANTHER" id="PTHR46797">
    <property type="entry name" value="HTH-TYPE TRANSCRIPTIONAL REGULATOR"/>
    <property type="match status" value="1"/>
</dbReference>
<dbReference type="CDD" id="cd00093">
    <property type="entry name" value="HTH_XRE"/>
    <property type="match status" value="1"/>
</dbReference>
<dbReference type="GO" id="GO:0003700">
    <property type="term" value="F:DNA-binding transcription factor activity"/>
    <property type="evidence" value="ECO:0007669"/>
    <property type="project" value="TreeGrafter"/>
</dbReference>
<dbReference type="EMBL" id="CP025612">
    <property type="protein sequence ID" value="AUN32911.1"/>
    <property type="molecule type" value="Genomic_DNA"/>
</dbReference>
<dbReference type="InterPro" id="IPR050807">
    <property type="entry name" value="TransReg_Diox_bact_type"/>
</dbReference>
<dbReference type="OrthoDB" id="189170at2"/>
<dbReference type="SUPFAM" id="SSF47413">
    <property type="entry name" value="lambda repressor-like DNA-binding domains"/>
    <property type="match status" value="1"/>
</dbReference>
<dbReference type="PROSITE" id="PS50943">
    <property type="entry name" value="HTH_CROC1"/>
    <property type="match status" value="1"/>
</dbReference>
<dbReference type="InterPro" id="IPR001387">
    <property type="entry name" value="Cro/C1-type_HTH"/>
</dbReference>
<evidence type="ECO:0000256" key="1">
    <source>
        <dbReference type="ARBA" id="ARBA00023125"/>
    </source>
</evidence>